<dbReference type="AlphaFoldDB" id="A0A9P5X2T2"/>
<evidence type="ECO:0000313" key="1">
    <source>
        <dbReference type="EMBL" id="KAF9442220.1"/>
    </source>
</evidence>
<gene>
    <name evidence="1" type="ORF">P691DRAFT_811171</name>
</gene>
<name>A0A9P5X2T2_9AGAR</name>
<organism evidence="1 2">
    <name type="scientific">Macrolepiota fuliginosa MF-IS2</name>
    <dbReference type="NCBI Taxonomy" id="1400762"/>
    <lineage>
        <taxon>Eukaryota</taxon>
        <taxon>Fungi</taxon>
        <taxon>Dikarya</taxon>
        <taxon>Basidiomycota</taxon>
        <taxon>Agaricomycotina</taxon>
        <taxon>Agaricomycetes</taxon>
        <taxon>Agaricomycetidae</taxon>
        <taxon>Agaricales</taxon>
        <taxon>Agaricineae</taxon>
        <taxon>Agaricaceae</taxon>
        <taxon>Macrolepiota</taxon>
    </lineage>
</organism>
<dbReference type="Proteomes" id="UP000807342">
    <property type="component" value="Unassembled WGS sequence"/>
</dbReference>
<dbReference type="EMBL" id="MU151678">
    <property type="protein sequence ID" value="KAF9442220.1"/>
    <property type="molecule type" value="Genomic_DNA"/>
</dbReference>
<proteinExistence type="predicted"/>
<accession>A0A9P5X2T2</accession>
<comment type="caution">
    <text evidence="1">The sequence shown here is derived from an EMBL/GenBank/DDBJ whole genome shotgun (WGS) entry which is preliminary data.</text>
</comment>
<sequence>MPRYYLLRQDTPPPKLHHRFIHTLHNSLSHIAYEDHNSRNSCQTLYDEEWSGGAGRQKEVTTTDCKHGCVREE</sequence>
<protein>
    <submittedName>
        <fullName evidence="1">Uncharacterized protein</fullName>
    </submittedName>
</protein>
<reference evidence="1" key="1">
    <citation type="submission" date="2020-11" db="EMBL/GenBank/DDBJ databases">
        <authorList>
            <consortium name="DOE Joint Genome Institute"/>
            <person name="Ahrendt S."/>
            <person name="Riley R."/>
            <person name="Andreopoulos W."/>
            <person name="Labutti K."/>
            <person name="Pangilinan J."/>
            <person name="Ruiz-Duenas F.J."/>
            <person name="Barrasa J.M."/>
            <person name="Sanchez-Garcia M."/>
            <person name="Camarero S."/>
            <person name="Miyauchi S."/>
            <person name="Serrano A."/>
            <person name="Linde D."/>
            <person name="Babiker R."/>
            <person name="Drula E."/>
            <person name="Ayuso-Fernandez I."/>
            <person name="Pacheco R."/>
            <person name="Padilla G."/>
            <person name="Ferreira P."/>
            <person name="Barriuso J."/>
            <person name="Kellner H."/>
            <person name="Castanera R."/>
            <person name="Alfaro M."/>
            <person name="Ramirez L."/>
            <person name="Pisabarro A.G."/>
            <person name="Kuo A."/>
            <person name="Tritt A."/>
            <person name="Lipzen A."/>
            <person name="He G."/>
            <person name="Yan M."/>
            <person name="Ng V."/>
            <person name="Cullen D."/>
            <person name="Martin F."/>
            <person name="Rosso M.-N."/>
            <person name="Henrissat B."/>
            <person name="Hibbett D."/>
            <person name="Martinez A.T."/>
            <person name="Grigoriev I.V."/>
        </authorList>
    </citation>
    <scope>NUCLEOTIDE SEQUENCE</scope>
    <source>
        <strain evidence="1">MF-IS2</strain>
    </source>
</reference>
<evidence type="ECO:0000313" key="2">
    <source>
        <dbReference type="Proteomes" id="UP000807342"/>
    </source>
</evidence>
<keyword evidence="2" id="KW-1185">Reference proteome</keyword>